<proteinExistence type="predicted"/>
<keyword evidence="2" id="KW-1185">Reference proteome</keyword>
<protein>
    <recommendedName>
        <fullName evidence="3">Protein kinase domain-containing protein</fullName>
    </recommendedName>
</protein>
<comment type="caution">
    <text evidence="1">The sequence shown here is derived from an EMBL/GenBank/DDBJ whole genome shotgun (WGS) entry which is preliminary data.</text>
</comment>
<sequence>MIGGGGEAVVFGNSDEQQVIKLLGGDGKAGFGWMMDRDPEGMWVIRPGGLEEALLRFQLMEGNFPTGLELDGVGDDADFLLLRQPFLVGGNPTEAELNAWMRGRGWEPANLPTRLEMLAELSWRRGEVVATDVRPENAILAESDGEIYPFDIIVTRGG</sequence>
<dbReference type="Proteomes" id="UP001596472">
    <property type="component" value="Unassembled WGS sequence"/>
</dbReference>
<reference evidence="2" key="1">
    <citation type="journal article" date="2019" name="Int. J. Syst. Evol. Microbiol.">
        <title>The Global Catalogue of Microorganisms (GCM) 10K type strain sequencing project: providing services to taxonomists for standard genome sequencing and annotation.</title>
        <authorList>
            <consortium name="The Broad Institute Genomics Platform"/>
            <consortium name="The Broad Institute Genome Sequencing Center for Infectious Disease"/>
            <person name="Wu L."/>
            <person name="Ma J."/>
        </authorList>
    </citation>
    <scope>NUCLEOTIDE SEQUENCE [LARGE SCALE GENOMIC DNA]</scope>
    <source>
        <strain evidence="2">CGMCC 4.1467</strain>
    </source>
</reference>
<accession>A0ABW2LD95</accession>
<name>A0ABW2LD95_9BACT</name>
<organism evidence="1 2">
    <name type="scientific">Haloferula chungangensis</name>
    <dbReference type="NCBI Taxonomy" id="1048331"/>
    <lineage>
        <taxon>Bacteria</taxon>
        <taxon>Pseudomonadati</taxon>
        <taxon>Verrucomicrobiota</taxon>
        <taxon>Verrucomicrobiia</taxon>
        <taxon>Verrucomicrobiales</taxon>
        <taxon>Verrucomicrobiaceae</taxon>
        <taxon>Haloferula</taxon>
    </lineage>
</organism>
<dbReference type="EMBL" id="JBHTBS010000014">
    <property type="protein sequence ID" value="MFC7339298.1"/>
    <property type="molecule type" value="Genomic_DNA"/>
</dbReference>
<gene>
    <name evidence="1" type="ORF">ACFQY0_19045</name>
</gene>
<evidence type="ECO:0000313" key="1">
    <source>
        <dbReference type="EMBL" id="MFC7339298.1"/>
    </source>
</evidence>
<evidence type="ECO:0000313" key="2">
    <source>
        <dbReference type="Proteomes" id="UP001596472"/>
    </source>
</evidence>
<evidence type="ECO:0008006" key="3">
    <source>
        <dbReference type="Google" id="ProtNLM"/>
    </source>
</evidence>
<dbReference type="RefSeq" id="WP_379715846.1">
    <property type="nucleotide sequence ID" value="NZ_JBHTBS010000014.1"/>
</dbReference>